<proteinExistence type="predicted"/>
<accession>A0ABU3NL66</accession>
<dbReference type="InterPro" id="IPR003583">
    <property type="entry name" value="Hlx-hairpin-Hlx_DNA-bd_motif"/>
</dbReference>
<dbReference type="InterPro" id="IPR058240">
    <property type="entry name" value="rSAM_sf"/>
</dbReference>
<dbReference type="Pfam" id="PF00633">
    <property type="entry name" value="HHH"/>
    <property type="match status" value="1"/>
</dbReference>
<dbReference type="InterPro" id="IPR023874">
    <property type="entry name" value="DNA_rSAM_put"/>
</dbReference>
<evidence type="ECO:0000313" key="8">
    <source>
        <dbReference type="EMBL" id="MDT8897537.1"/>
    </source>
</evidence>
<keyword evidence="1" id="KW-0949">S-adenosyl-L-methionine</keyword>
<evidence type="ECO:0000256" key="1">
    <source>
        <dbReference type="ARBA" id="ARBA00022691"/>
    </source>
</evidence>
<dbReference type="SUPFAM" id="SSF47781">
    <property type="entry name" value="RuvA domain 2-like"/>
    <property type="match status" value="1"/>
</dbReference>
<protein>
    <submittedName>
        <fullName evidence="8">Radical SAM protein</fullName>
    </submittedName>
</protein>
<gene>
    <name evidence="8" type="ORF">QYE77_04595</name>
</gene>
<evidence type="ECO:0000259" key="7">
    <source>
        <dbReference type="PROSITE" id="PS51918"/>
    </source>
</evidence>
<keyword evidence="3" id="KW-0227">DNA damage</keyword>
<evidence type="ECO:0000256" key="2">
    <source>
        <dbReference type="ARBA" id="ARBA00022723"/>
    </source>
</evidence>
<dbReference type="Gene3D" id="3.20.20.70">
    <property type="entry name" value="Aldolase class I"/>
    <property type="match status" value="1"/>
</dbReference>
<keyword evidence="4" id="KW-0408">Iron</keyword>
<dbReference type="InterPro" id="IPR007197">
    <property type="entry name" value="rSAM"/>
</dbReference>
<dbReference type="Pfam" id="PF04055">
    <property type="entry name" value="Radical_SAM"/>
    <property type="match status" value="1"/>
</dbReference>
<dbReference type="InterPro" id="IPR010994">
    <property type="entry name" value="RuvA_2-like"/>
</dbReference>
<dbReference type="SMART" id="SM00729">
    <property type="entry name" value="Elp3"/>
    <property type="match status" value="1"/>
</dbReference>
<dbReference type="PROSITE" id="PS51918">
    <property type="entry name" value="RADICAL_SAM"/>
    <property type="match status" value="1"/>
</dbReference>
<dbReference type="SFLD" id="SFLDG01102">
    <property type="entry name" value="Uncharacterised_Radical_SAM_Su"/>
    <property type="match status" value="1"/>
</dbReference>
<keyword evidence="9" id="KW-1185">Reference proteome</keyword>
<dbReference type="Proteomes" id="UP001254165">
    <property type="component" value="Unassembled WGS sequence"/>
</dbReference>
<evidence type="ECO:0000313" key="9">
    <source>
        <dbReference type="Proteomes" id="UP001254165"/>
    </source>
</evidence>
<keyword evidence="5" id="KW-0411">Iron-sulfur</keyword>
<feature type="domain" description="Radical SAM core" evidence="7">
    <location>
        <begin position="61"/>
        <end position="296"/>
    </location>
</feature>
<organism evidence="8 9">
    <name type="scientific">Thermanaerothrix solaris</name>
    <dbReference type="NCBI Taxonomy" id="3058434"/>
    <lineage>
        <taxon>Bacteria</taxon>
        <taxon>Bacillati</taxon>
        <taxon>Chloroflexota</taxon>
        <taxon>Anaerolineae</taxon>
        <taxon>Anaerolineales</taxon>
        <taxon>Anaerolineaceae</taxon>
        <taxon>Thermanaerothrix</taxon>
    </lineage>
</organism>
<dbReference type="SUPFAM" id="SSF102114">
    <property type="entry name" value="Radical SAM enzymes"/>
    <property type="match status" value="1"/>
</dbReference>
<dbReference type="CDD" id="cd01335">
    <property type="entry name" value="Radical_SAM"/>
    <property type="match status" value="1"/>
</dbReference>
<evidence type="ECO:0000256" key="4">
    <source>
        <dbReference type="ARBA" id="ARBA00023004"/>
    </source>
</evidence>
<dbReference type="SFLD" id="SFLDS00029">
    <property type="entry name" value="Radical_SAM"/>
    <property type="match status" value="1"/>
</dbReference>
<dbReference type="Gene3D" id="1.10.150.320">
    <property type="entry name" value="Photosystem II 12 kDa extrinsic protein"/>
    <property type="match status" value="1"/>
</dbReference>
<dbReference type="EMBL" id="JAUHMF010000001">
    <property type="protein sequence ID" value="MDT8897537.1"/>
    <property type="molecule type" value="Genomic_DNA"/>
</dbReference>
<dbReference type="RefSeq" id="WP_315624198.1">
    <property type="nucleotide sequence ID" value="NZ_JAUHMF010000001.1"/>
</dbReference>
<evidence type="ECO:0000256" key="3">
    <source>
        <dbReference type="ARBA" id="ARBA00022763"/>
    </source>
</evidence>
<evidence type="ECO:0000256" key="6">
    <source>
        <dbReference type="ARBA" id="ARBA00023204"/>
    </source>
</evidence>
<keyword evidence="6" id="KW-0234">DNA repair</keyword>
<reference evidence="8 9" key="1">
    <citation type="submission" date="2023-07" db="EMBL/GenBank/DDBJ databases">
        <title>Novel species of Thermanaerothrix with wide hydrolytic capabilities.</title>
        <authorList>
            <person name="Zayulina K.S."/>
            <person name="Podosokorskaya O.A."/>
            <person name="Elcheninov A.G."/>
        </authorList>
    </citation>
    <scope>NUCLEOTIDE SEQUENCE [LARGE SCALE GENOMIC DNA]</scope>
    <source>
        <strain evidence="8 9">4228-RoL</strain>
    </source>
</reference>
<comment type="caution">
    <text evidence="8">The sequence shown here is derived from an EMBL/GenBank/DDBJ whole genome shotgun (WGS) entry which is preliminary data.</text>
</comment>
<keyword evidence="2" id="KW-0479">Metal-binding</keyword>
<dbReference type="InterPro" id="IPR006638">
    <property type="entry name" value="Elp3/MiaA/NifB-like_rSAM"/>
</dbReference>
<sequence>MFYNQIAMDWLQKLALLSQDDGLEVDAEPNPGSEALPVCHPARTTQTTTRLLDHISHVTLQGGRKIPVLKVLLTSVCEYNCAYCPFRVGRDFRRATFQPEELARAFLQIYNAGLVKGLFLSSGIAGGGIRTQDRLIATAEVLRNKLGFQGYLHLKLMPGAEPAQVERAVALASRVSINLEMPGNQYLEHWAPRKVPQSRMLEPLQLAHQAVLNQQYRSIRRWISLTTQFVVGIGETDAELLQITAHLYRQLGLSRVYYSPFRPIEDTPLEDHPAENPHRALRLYQASFLLRDYGFSFDELPLNPDGRLALEVDPKMAWAQRYLTHPLEVNRASREELIRVPGIGPKSALAIIRARRLFRLRDLRQLRQLGVNVERAAPYLLLDGRQPARQLTLTF</sequence>
<evidence type="ECO:0000256" key="5">
    <source>
        <dbReference type="ARBA" id="ARBA00023014"/>
    </source>
</evidence>
<dbReference type="InterPro" id="IPR000445">
    <property type="entry name" value="HhH_motif"/>
</dbReference>
<dbReference type="SMART" id="SM00278">
    <property type="entry name" value="HhH1"/>
    <property type="match status" value="1"/>
</dbReference>
<name>A0ABU3NL66_9CHLR</name>
<dbReference type="InterPro" id="IPR013785">
    <property type="entry name" value="Aldolase_TIM"/>
</dbReference>